<accession>A0A0F9QP22</accession>
<dbReference type="EMBL" id="LAZR01003773">
    <property type="protein sequence ID" value="KKN14876.1"/>
    <property type="molecule type" value="Genomic_DNA"/>
</dbReference>
<dbReference type="Pfam" id="PF13744">
    <property type="entry name" value="HTH_37"/>
    <property type="match status" value="1"/>
</dbReference>
<evidence type="ECO:0000313" key="2">
    <source>
        <dbReference type="EMBL" id="KKN14876.1"/>
    </source>
</evidence>
<dbReference type="SUPFAM" id="SSF47413">
    <property type="entry name" value="lambda repressor-like DNA-binding domains"/>
    <property type="match status" value="1"/>
</dbReference>
<evidence type="ECO:0000259" key="1">
    <source>
        <dbReference type="PROSITE" id="PS50943"/>
    </source>
</evidence>
<dbReference type="AlphaFoldDB" id="A0A0F9QP22"/>
<dbReference type="InterPro" id="IPR039554">
    <property type="entry name" value="HigA2-like_HTH"/>
</dbReference>
<dbReference type="GO" id="GO:0003677">
    <property type="term" value="F:DNA binding"/>
    <property type="evidence" value="ECO:0007669"/>
    <property type="project" value="InterPro"/>
</dbReference>
<gene>
    <name evidence="2" type="ORF">LCGC14_0991650</name>
</gene>
<proteinExistence type="predicted"/>
<feature type="domain" description="HTH cro/C1-type" evidence="1">
    <location>
        <begin position="39"/>
        <end position="89"/>
    </location>
</feature>
<protein>
    <recommendedName>
        <fullName evidence="1">HTH cro/C1-type domain-containing protein</fullName>
    </recommendedName>
</protein>
<dbReference type="Gene3D" id="1.10.260.40">
    <property type="entry name" value="lambda repressor-like DNA-binding domains"/>
    <property type="match status" value="1"/>
</dbReference>
<dbReference type="PROSITE" id="PS50943">
    <property type="entry name" value="HTH_CROC1"/>
    <property type="match status" value="1"/>
</dbReference>
<sequence length="111" mass="11946">MNTKKEKSSGNVFQDLGLPDAEERLAKAEIASQICGLIKKKKLSQAKVATLLKITQPKVSLLLSGKLKGFSLEKLFSFLNALGQNVNISVKPASSGTGHMIVKPSMVAHNR</sequence>
<organism evidence="2">
    <name type="scientific">marine sediment metagenome</name>
    <dbReference type="NCBI Taxonomy" id="412755"/>
    <lineage>
        <taxon>unclassified sequences</taxon>
        <taxon>metagenomes</taxon>
        <taxon>ecological metagenomes</taxon>
    </lineage>
</organism>
<reference evidence="2" key="1">
    <citation type="journal article" date="2015" name="Nature">
        <title>Complex archaea that bridge the gap between prokaryotes and eukaryotes.</title>
        <authorList>
            <person name="Spang A."/>
            <person name="Saw J.H."/>
            <person name="Jorgensen S.L."/>
            <person name="Zaremba-Niedzwiedzka K."/>
            <person name="Martijn J."/>
            <person name="Lind A.E."/>
            <person name="van Eijk R."/>
            <person name="Schleper C."/>
            <person name="Guy L."/>
            <person name="Ettema T.J."/>
        </authorList>
    </citation>
    <scope>NUCLEOTIDE SEQUENCE</scope>
</reference>
<comment type="caution">
    <text evidence="2">The sequence shown here is derived from an EMBL/GenBank/DDBJ whole genome shotgun (WGS) entry which is preliminary data.</text>
</comment>
<dbReference type="InterPro" id="IPR001387">
    <property type="entry name" value="Cro/C1-type_HTH"/>
</dbReference>
<dbReference type="CDD" id="cd00093">
    <property type="entry name" value="HTH_XRE"/>
    <property type="match status" value="1"/>
</dbReference>
<name>A0A0F9QP22_9ZZZZ</name>
<dbReference type="InterPro" id="IPR010982">
    <property type="entry name" value="Lambda_DNA-bd_dom_sf"/>
</dbReference>